<dbReference type="Proteomes" id="UP001311232">
    <property type="component" value="Unassembled WGS sequence"/>
</dbReference>
<accession>A0AAV9RWF7</accession>
<proteinExistence type="predicted"/>
<dbReference type="EMBL" id="JAHHUM010001250">
    <property type="protein sequence ID" value="KAK5613143.1"/>
    <property type="molecule type" value="Genomic_DNA"/>
</dbReference>
<evidence type="ECO:0000256" key="1">
    <source>
        <dbReference type="SAM" id="Phobius"/>
    </source>
</evidence>
<keyword evidence="1" id="KW-0812">Transmembrane</keyword>
<keyword evidence="1" id="KW-1133">Transmembrane helix</keyword>
<evidence type="ECO:0000313" key="3">
    <source>
        <dbReference type="Proteomes" id="UP001311232"/>
    </source>
</evidence>
<dbReference type="AlphaFoldDB" id="A0AAV9RWF7"/>
<comment type="caution">
    <text evidence="2">The sequence shown here is derived from an EMBL/GenBank/DDBJ whole genome shotgun (WGS) entry which is preliminary data.</text>
</comment>
<name>A0AAV9RWF7_9TELE</name>
<protein>
    <submittedName>
        <fullName evidence="2">Uncharacterized protein</fullName>
    </submittedName>
</protein>
<feature type="transmembrane region" description="Helical" evidence="1">
    <location>
        <begin position="28"/>
        <end position="50"/>
    </location>
</feature>
<keyword evidence="3" id="KW-1185">Reference proteome</keyword>
<organism evidence="2 3">
    <name type="scientific">Crenichthys baileyi</name>
    <name type="common">White River springfish</name>
    <dbReference type="NCBI Taxonomy" id="28760"/>
    <lineage>
        <taxon>Eukaryota</taxon>
        <taxon>Metazoa</taxon>
        <taxon>Chordata</taxon>
        <taxon>Craniata</taxon>
        <taxon>Vertebrata</taxon>
        <taxon>Euteleostomi</taxon>
        <taxon>Actinopterygii</taxon>
        <taxon>Neopterygii</taxon>
        <taxon>Teleostei</taxon>
        <taxon>Neoteleostei</taxon>
        <taxon>Acanthomorphata</taxon>
        <taxon>Ovalentaria</taxon>
        <taxon>Atherinomorphae</taxon>
        <taxon>Cyprinodontiformes</taxon>
        <taxon>Goodeidae</taxon>
        <taxon>Crenichthys</taxon>
    </lineage>
</organism>
<gene>
    <name evidence="2" type="ORF">CRENBAI_000898</name>
</gene>
<reference evidence="2 3" key="1">
    <citation type="submission" date="2021-06" db="EMBL/GenBank/DDBJ databases">
        <authorList>
            <person name="Palmer J.M."/>
        </authorList>
    </citation>
    <scope>NUCLEOTIDE SEQUENCE [LARGE SCALE GENOMIC DNA]</scope>
    <source>
        <strain evidence="2 3">MEX-2019</strain>
        <tissue evidence="2">Muscle</tissue>
    </source>
</reference>
<sequence>MKDDNYLRGAARHYVGKQGSHYDVQRDAVLIIGVMIIIMIIIFLLCFLLMRLPPPLSPASLLLLPPLPFSPFASFPGLSRDVMPLPATSAAQTHLLVHSECVLLRFYYTSAHAYDT</sequence>
<evidence type="ECO:0000313" key="2">
    <source>
        <dbReference type="EMBL" id="KAK5613143.1"/>
    </source>
</evidence>
<keyword evidence="1" id="KW-0472">Membrane</keyword>